<keyword evidence="3" id="KW-1185">Reference proteome</keyword>
<evidence type="ECO:0000256" key="1">
    <source>
        <dbReference type="SAM" id="Phobius"/>
    </source>
</evidence>
<protein>
    <submittedName>
        <fullName evidence="2">Uncharacterized protein</fullName>
    </submittedName>
</protein>
<keyword evidence="1" id="KW-0472">Membrane</keyword>
<keyword evidence="1" id="KW-0812">Transmembrane</keyword>
<proteinExistence type="predicted"/>
<reference evidence="2" key="1">
    <citation type="submission" date="2022-08" db="EMBL/GenBank/DDBJ databases">
        <authorList>
            <person name="Gutierrez-Valencia J."/>
        </authorList>
    </citation>
    <scope>NUCLEOTIDE SEQUENCE</scope>
</reference>
<dbReference type="EMBL" id="CAMGYJ010000010">
    <property type="protein sequence ID" value="CAI0555162.1"/>
    <property type="molecule type" value="Genomic_DNA"/>
</dbReference>
<name>A0AAV0RFE6_9ROSI</name>
<accession>A0AAV0RFE6</accession>
<sequence>MMELRPKEQISAQRRTERTITTLASNVLSVGVLLYGSAAAAAGGGEEWRSLLAMVNWRVEAMVG</sequence>
<organism evidence="2 3">
    <name type="scientific">Linum tenue</name>
    <dbReference type="NCBI Taxonomy" id="586396"/>
    <lineage>
        <taxon>Eukaryota</taxon>
        <taxon>Viridiplantae</taxon>
        <taxon>Streptophyta</taxon>
        <taxon>Embryophyta</taxon>
        <taxon>Tracheophyta</taxon>
        <taxon>Spermatophyta</taxon>
        <taxon>Magnoliopsida</taxon>
        <taxon>eudicotyledons</taxon>
        <taxon>Gunneridae</taxon>
        <taxon>Pentapetalae</taxon>
        <taxon>rosids</taxon>
        <taxon>fabids</taxon>
        <taxon>Malpighiales</taxon>
        <taxon>Linaceae</taxon>
        <taxon>Linum</taxon>
    </lineage>
</organism>
<dbReference type="Proteomes" id="UP001154282">
    <property type="component" value="Unassembled WGS sequence"/>
</dbReference>
<evidence type="ECO:0000313" key="3">
    <source>
        <dbReference type="Proteomes" id="UP001154282"/>
    </source>
</evidence>
<dbReference type="AlphaFoldDB" id="A0AAV0RFE6"/>
<feature type="transmembrane region" description="Helical" evidence="1">
    <location>
        <begin position="20"/>
        <end position="42"/>
    </location>
</feature>
<evidence type="ECO:0000313" key="2">
    <source>
        <dbReference type="EMBL" id="CAI0555162.1"/>
    </source>
</evidence>
<keyword evidence="1" id="KW-1133">Transmembrane helix</keyword>
<comment type="caution">
    <text evidence="2">The sequence shown here is derived from an EMBL/GenBank/DDBJ whole genome shotgun (WGS) entry which is preliminary data.</text>
</comment>
<gene>
    <name evidence="2" type="ORF">LITE_LOCUS47488</name>
</gene>